<evidence type="ECO:0000256" key="1">
    <source>
        <dbReference type="ARBA" id="ARBA00022801"/>
    </source>
</evidence>
<feature type="signal peptide" evidence="2">
    <location>
        <begin position="1"/>
        <end position="24"/>
    </location>
</feature>
<reference evidence="4" key="1">
    <citation type="submission" date="2023-03" db="EMBL/GenBank/DDBJ databases">
        <title>Edaphobacter sp.</title>
        <authorList>
            <person name="Huber K.J."/>
            <person name="Papendorf J."/>
            <person name="Pilke C."/>
            <person name="Bunk B."/>
            <person name="Sproeer C."/>
            <person name="Pester M."/>
        </authorList>
    </citation>
    <scope>NUCLEOTIDE SEQUENCE</scope>
    <source>
        <strain evidence="3">DSM 109919</strain>
        <strain evidence="4">DSM 109920</strain>
    </source>
</reference>
<feature type="chain" id="PRO_5043288610" evidence="2">
    <location>
        <begin position="25"/>
        <end position="285"/>
    </location>
</feature>
<dbReference type="EMBL" id="CP121195">
    <property type="protein sequence ID" value="XBH14268.1"/>
    <property type="molecule type" value="Genomic_DNA"/>
</dbReference>
<dbReference type="KEGG" id="epl:P4G45_03680"/>
<dbReference type="InterPro" id="IPR036514">
    <property type="entry name" value="SGNH_hydro_sf"/>
</dbReference>
<dbReference type="AlphaFoldDB" id="A0AAU7DAL0"/>
<dbReference type="GO" id="GO:0016788">
    <property type="term" value="F:hydrolase activity, acting on ester bonds"/>
    <property type="evidence" value="ECO:0007669"/>
    <property type="project" value="InterPro"/>
</dbReference>
<dbReference type="SUPFAM" id="SSF52266">
    <property type="entry name" value="SGNH hydrolase"/>
    <property type="match status" value="1"/>
</dbReference>
<evidence type="ECO:0000256" key="2">
    <source>
        <dbReference type="SAM" id="SignalP"/>
    </source>
</evidence>
<keyword evidence="1 4" id="KW-0378">Hydrolase</keyword>
<evidence type="ECO:0000313" key="3">
    <source>
        <dbReference type="EMBL" id="XBH10840.1"/>
    </source>
</evidence>
<dbReference type="Pfam" id="PF00657">
    <property type="entry name" value="Lipase_GDSL"/>
    <property type="match status" value="1"/>
</dbReference>
<dbReference type="Gene3D" id="3.40.50.1110">
    <property type="entry name" value="SGNH hydrolase"/>
    <property type="match status" value="1"/>
</dbReference>
<dbReference type="PANTHER" id="PTHR45648">
    <property type="entry name" value="GDSL LIPASE/ACYLHYDROLASE FAMILY PROTEIN (AFU_ORTHOLOGUE AFUA_4G14700)"/>
    <property type="match status" value="1"/>
</dbReference>
<dbReference type="RefSeq" id="WP_348268331.1">
    <property type="nucleotide sequence ID" value="NZ_CP121194.1"/>
</dbReference>
<dbReference type="InterPro" id="IPR051058">
    <property type="entry name" value="GDSL_Est/Lipase"/>
</dbReference>
<accession>A0AAU7CZX7</accession>
<keyword evidence="2" id="KW-0732">Signal</keyword>
<dbReference type="PROSITE" id="PS51257">
    <property type="entry name" value="PROKAR_LIPOPROTEIN"/>
    <property type="match status" value="1"/>
</dbReference>
<protein>
    <submittedName>
        <fullName evidence="4">SGNH/GDSL hydrolase family protein</fullName>
    </submittedName>
</protein>
<dbReference type="InterPro" id="IPR001087">
    <property type="entry name" value="GDSL"/>
</dbReference>
<proteinExistence type="predicted"/>
<accession>A0AAU7DAL0</accession>
<dbReference type="EMBL" id="CP121194">
    <property type="protein sequence ID" value="XBH10840.1"/>
    <property type="molecule type" value="Genomic_DNA"/>
</dbReference>
<organism evidence="4">
    <name type="scientific">Edaphobacter paludis</name>
    <dbReference type="NCBI Taxonomy" id="3035702"/>
    <lineage>
        <taxon>Bacteria</taxon>
        <taxon>Pseudomonadati</taxon>
        <taxon>Acidobacteriota</taxon>
        <taxon>Terriglobia</taxon>
        <taxon>Terriglobales</taxon>
        <taxon>Acidobacteriaceae</taxon>
        <taxon>Edaphobacter</taxon>
    </lineage>
</organism>
<dbReference type="PANTHER" id="PTHR45648:SF22">
    <property type="entry name" value="GDSL LIPASE_ACYLHYDROLASE FAMILY PROTEIN (AFU_ORTHOLOGUE AFUA_4G14700)"/>
    <property type="match status" value="1"/>
</dbReference>
<evidence type="ECO:0000313" key="4">
    <source>
        <dbReference type="EMBL" id="XBH14268.1"/>
    </source>
</evidence>
<sequence>MSRLGIIGLAVTLACTAFLSPAAAQVAKPAPIHRMYVFGDSYSDIGEGYLDGNGPTAVAYLAQRFGLTLVPANAANIANQSLDFAISGAQTGSGTGKKIGNFLLGYGMRNQVDDFAAKVNAHAITFDPQTTLFFIAGGLNDSHLPTTTTVTNLSGEIKTLYGLGARRFEVALLPTTIPAFSAVGKRLNPELTRIPEELSPQLTGAQITLSHWGPFYDDVMLHPAQYGITNTTDACAGREIFNQDPTPCASPGTHFYYHEGHPSTATHKVVGDKLYEELQHEPTPQ</sequence>
<gene>
    <name evidence="3" type="ORF">P4G45_03680</name>
    <name evidence="4" type="ORF">P8936_03645</name>
</gene>
<name>A0AAU7DAL0_9BACT</name>